<comment type="caution">
    <text evidence="7">The sequence shown here is derived from an EMBL/GenBank/DDBJ whole genome shotgun (WGS) entry which is preliminary data.</text>
</comment>
<keyword evidence="4" id="KW-0326">Glycosidase</keyword>
<evidence type="ECO:0000313" key="7">
    <source>
        <dbReference type="EMBL" id="CAG9566610.1"/>
    </source>
</evidence>
<dbReference type="Pfam" id="PF00232">
    <property type="entry name" value="Glyco_hydro_1"/>
    <property type="match status" value="1"/>
</dbReference>
<dbReference type="PRINTS" id="PR00131">
    <property type="entry name" value="GLHYDRLASE1"/>
</dbReference>
<dbReference type="PANTHER" id="PTHR10353">
    <property type="entry name" value="GLYCOSYL HYDROLASE"/>
    <property type="match status" value="1"/>
</dbReference>
<evidence type="ECO:0000313" key="8">
    <source>
        <dbReference type="Proteomes" id="UP000789524"/>
    </source>
</evidence>
<feature type="active site" description="Nucleophile" evidence="5">
    <location>
        <position position="111"/>
    </location>
</feature>
<keyword evidence="8" id="KW-1185">Reference proteome</keyword>
<reference evidence="7" key="1">
    <citation type="submission" date="2021-09" db="EMBL/GenBank/DDBJ databases">
        <authorList>
            <person name="Martin H S."/>
        </authorList>
    </citation>
    <scope>NUCLEOTIDE SEQUENCE</scope>
</reference>
<dbReference type="GO" id="GO:0005975">
    <property type="term" value="P:carbohydrate metabolic process"/>
    <property type="evidence" value="ECO:0007669"/>
    <property type="project" value="InterPro"/>
</dbReference>
<dbReference type="Gene3D" id="3.20.20.80">
    <property type="entry name" value="Glycosidases"/>
    <property type="match status" value="1"/>
</dbReference>
<name>A0A8J2QPK6_9NEOP</name>
<gene>
    <name evidence="7" type="ORF">DCHRY22_LOCUS7222</name>
</gene>
<dbReference type="PROSITE" id="PS00572">
    <property type="entry name" value="GLYCOSYL_HYDROL_F1_1"/>
    <property type="match status" value="1"/>
</dbReference>
<dbReference type="SUPFAM" id="SSF51445">
    <property type="entry name" value="(Trans)glycosidases"/>
    <property type="match status" value="1"/>
</dbReference>
<dbReference type="AlphaFoldDB" id="A0A8J2QPK6"/>
<evidence type="ECO:0000256" key="5">
    <source>
        <dbReference type="PROSITE-ProRule" id="PRU10055"/>
    </source>
</evidence>
<evidence type="ECO:0000256" key="2">
    <source>
        <dbReference type="ARBA" id="ARBA00012744"/>
    </source>
</evidence>
<proteinExistence type="inferred from homology"/>
<evidence type="ECO:0000256" key="1">
    <source>
        <dbReference type="ARBA" id="ARBA00010838"/>
    </source>
</evidence>
<organism evidence="7 8">
    <name type="scientific">Danaus chrysippus</name>
    <name type="common">African queen</name>
    <dbReference type="NCBI Taxonomy" id="151541"/>
    <lineage>
        <taxon>Eukaryota</taxon>
        <taxon>Metazoa</taxon>
        <taxon>Ecdysozoa</taxon>
        <taxon>Arthropoda</taxon>
        <taxon>Hexapoda</taxon>
        <taxon>Insecta</taxon>
        <taxon>Pterygota</taxon>
        <taxon>Neoptera</taxon>
        <taxon>Endopterygota</taxon>
        <taxon>Lepidoptera</taxon>
        <taxon>Glossata</taxon>
        <taxon>Ditrysia</taxon>
        <taxon>Papilionoidea</taxon>
        <taxon>Nymphalidae</taxon>
        <taxon>Danainae</taxon>
        <taxon>Danaini</taxon>
        <taxon>Danaina</taxon>
        <taxon>Danaus</taxon>
        <taxon>Anosia</taxon>
    </lineage>
</organism>
<dbReference type="EC" id="3.2.1.21" evidence="2"/>
<evidence type="ECO:0000256" key="3">
    <source>
        <dbReference type="ARBA" id="ARBA00022801"/>
    </source>
</evidence>
<dbReference type="InterPro" id="IPR018120">
    <property type="entry name" value="Glyco_hydro_1_AS"/>
</dbReference>
<dbReference type="OrthoDB" id="65569at2759"/>
<protein>
    <recommendedName>
        <fullName evidence="2">beta-glucosidase</fullName>
        <ecNumber evidence="2">3.2.1.21</ecNumber>
    </recommendedName>
</protein>
<dbReference type="InterPro" id="IPR001360">
    <property type="entry name" value="Glyco_hydro_1"/>
</dbReference>
<dbReference type="PANTHER" id="PTHR10353:SF36">
    <property type="entry name" value="LP05116P"/>
    <property type="match status" value="1"/>
</dbReference>
<sequence length="218" mass="25181">MKTRIAERSAIQGFARSRLPKLSEEEIDYIRGSSDVFGLNHYSTFYASRNQSVYTNYESPSFFDDMAAYTFQPPEWRLNPDAGVATVPWGFYKLLQFIKREYNNPPVFITENGFGNNGGLKDNDRVTHLKSYLCALLKAINHGSDIIGYSVWSLLDSFEWMCGYKCKFGLYQVDYSSENRTRTPRLSAYFYQQLIRTGRLDPNFEPDLSVPMTSDFGY</sequence>
<dbReference type="GO" id="GO:0008422">
    <property type="term" value="F:beta-glucosidase activity"/>
    <property type="evidence" value="ECO:0007669"/>
    <property type="project" value="TreeGrafter"/>
</dbReference>
<accession>A0A8J2QPK6</accession>
<dbReference type="Proteomes" id="UP000789524">
    <property type="component" value="Unassembled WGS sequence"/>
</dbReference>
<evidence type="ECO:0000256" key="4">
    <source>
        <dbReference type="ARBA" id="ARBA00023295"/>
    </source>
</evidence>
<comment type="similarity">
    <text evidence="1 6">Belongs to the glycosyl hydrolase 1 family.</text>
</comment>
<evidence type="ECO:0000256" key="6">
    <source>
        <dbReference type="RuleBase" id="RU003690"/>
    </source>
</evidence>
<dbReference type="EMBL" id="CAKASE010000057">
    <property type="protein sequence ID" value="CAG9566610.1"/>
    <property type="molecule type" value="Genomic_DNA"/>
</dbReference>
<dbReference type="InterPro" id="IPR017853">
    <property type="entry name" value="GH"/>
</dbReference>
<keyword evidence="3" id="KW-0378">Hydrolase</keyword>